<evidence type="ECO:0000259" key="2">
    <source>
        <dbReference type="Pfam" id="PF00565"/>
    </source>
</evidence>
<dbReference type="EMBL" id="MSCW01000009">
    <property type="protein sequence ID" value="ONF42540.1"/>
    <property type="molecule type" value="Genomic_DNA"/>
</dbReference>
<evidence type="ECO:0000313" key="3">
    <source>
        <dbReference type="EMBL" id="ONF42540.1"/>
    </source>
</evidence>
<dbReference type="SUPFAM" id="SSF50199">
    <property type="entry name" value="Staphylococcal nuclease"/>
    <property type="match status" value="1"/>
</dbReference>
<evidence type="ECO:0000256" key="1">
    <source>
        <dbReference type="SAM" id="SignalP"/>
    </source>
</evidence>
<dbReference type="OrthoDB" id="4376109at2"/>
<reference evidence="3 4" key="1">
    <citation type="submission" date="2016-12" db="EMBL/GenBank/DDBJ databases">
        <title>Marinobacter lutaoensis whole genome sequencing.</title>
        <authorList>
            <person name="Verma A."/>
            <person name="Krishnamurthi S."/>
        </authorList>
    </citation>
    <scope>NUCLEOTIDE SEQUENCE [LARGE SCALE GENOMIC DNA]</scope>
    <source>
        <strain evidence="3 4">T5054</strain>
    </source>
</reference>
<dbReference type="Gene3D" id="2.40.50.90">
    <property type="match status" value="1"/>
</dbReference>
<dbReference type="InterPro" id="IPR035437">
    <property type="entry name" value="SNase_OB-fold_sf"/>
</dbReference>
<dbReference type="InterPro" id="IPR016071">
    <property type="entry name" value="Staphylococal_nuclease_OB-fold"/>
</dbReference>
<keyword evidence="4" id="KW-1185">Reference proteome</keyword>
<feature type="chain" id="PRO_5012369494" description="TNase-like domain-containing protein" evidence="1">
    <location>
        <begin position="38"/>
        <end position="200"/>
    </location>
</feature>
<keyword evidence="1" id="KW-0732">Signal</keyword>
<feature type="domain" description="TNase-like" evidence="2">
    <location>
        <begin position="104"/>
        <end position="192"/>
    </location>
</feature>
<dbReference type="RefSeq" id="WP_076725485.1">
    <property type="nucleotide sequence ID" value="NZ_MSCW01000009.1"/>
</dbReference>
<feature type="signal peptide" evidence="1">
    <location>
        <begin position="1"/>
        <end position="37"/>
    </location>
</feature>
<proteinExistence type="predicted"/>
<evidence type="ECO:0000313" key="4">
    <source>
        <dbReference type="Proteomes" id="UP000189339"/>
    </source>
</evidence>
<gene>
    <name evidence="3" type="ORF">BTO32_15135</name>
</gene>
<organism evidence="3 4">
    <name type="scientific">Marinobacter lutaoensis</name>
    <dbReference type="NCBI Taxonomy" id="135739"/>
    <lineage>
        <taxon>Bacteria</taxon>
        <taxon>Pseudomonadati</taxon>
        <taxon>Pseudomonadota</taxon>
        <taxon>Gammaproteobacteria</taxon>
        <taxon>Pseudomonadales</taxon>
        <taxon>Marinobacteraceae</taxon>
        <taxon>Marinobacter</taxon>
    </lineage>
</organism>
<protein>
    <recommendedName>
        <fullName evidence="2">TNase-like domain-containing protein</fullName>
    </recommendedName>
</protein>
<dbReference type="Proteomes" id="UP000189339">
    <property type="component" value="Unassembled WGS sequence"/>
</dbReference>
<dbReference type="AlphaFoldDB" id="A0A1V2DPV9"/>
<dbReference type="Pfam" id="PF00565">
    <property type="entry name" value="SNase"/>
    <property type="match status" value="1"/>
</dbReference>
<accession>A0A1V2DPV9</accession>
<comment type="caution">
    <text evidence="3">The sequence shown here is derived from an EMBL/GenBank/DDBJ whole genome shotgun (WGS) entry which is preliminary data.</text>
</comment>
<sequence>MPSKQGGRKRIVKPRSIRWIAGIACFVMFATSSLAIADTSTDFHVRGKATVHYVIDGDTAILRVSDATTWKKLRDLALDRQRFTGRKLNINRNFSVVNGYPEMKVRIGMIQTPESVHPDKDRITKAGIIASQFAKSVFQGDHAYFECWDIGYYGRPICSVRTPDGDWGKVMIKNGHSTYWTKYGTHPFDHEGYLAAARAR</sequence>
<name>A0A1V2DPV9_9GAMM</name>